<keyword evidence="1" id="KW-0004">4Fe-4S</keyword>
<gene>
    <name evidence="10" type="ORF">GCM10022281_19680</name>
</gene>
<feature type="region of interest" description="Disordered" evidence="8">
    <location>
        <begin position="38"/>
        <end position="71"/>
    </location>
</feature>
<dbReference type="Pfam" id="PF03167">
    <property type="entry name" value="UDG"/>
    <property type="match status" value="1"/>
</dbReference>
<dbReference type="PANTHER" id="PTHR33693:SF1">
    <property type="entry name" value="TYPE-4 URACIL-DNA GLYCOSYLASE"/>
    <property type="match status" value="1"/>
</dbReference>
<proteinExistence type="predicted"/>
<sequence>MTVEVETGGLTRAEAASLLAWWVEAGVDVAIQEEGRDWRKAAPRPAPVAAEPVSTAGETVARAPSAPEPVRERPQTLDAFHAWLASSADLPLFRAGAARALPHGPAEAEIMLLTGIPQPDDIAEGKPIGGEAWTLAVRMLAAIGIAPDTAYVAALTCFSAGGTRFTPAETEACRDNILAQIGLARPKRLLLLGDAPAKLLLGQSVALARGRLHQIGGVPAVATYAPHHLLKRSEDKKLAWADLLLLMGNDR</sequence>
<dbReference type="SUPFAM" id="SSF52141">
    <property type="entry name" value="Uracil-DNA glycosylase-like"/>
    <property type="match status" value="1"/>
</dbReference>
<evidence type="ECO:0000256" key="7">
    <source>
        <dbReference type="ARBA" id="ARBA00023204"/>
    </source>
</evidence>
<evidence type="ECO:0000256" key="3">
    <source>
        <dbReference type="ARBA" id="ARBA00022763"/>
    </source>
</evidence>
<dbReference type="InterPro" id="IPR051536">
    <property type="entry name" value="UDG_Type-4/5"/>
</dbReference>
<dbReference type="RefSeq" id="WP_344696905.1">
    <property type="nucleotide sequence ID" value="NZ_BAABBR010000001.1"/>
</dbReference>
<keyword evidence="7" id="KW-0234">DNA repair</keyword>
<dbReference type="InterPro" id="IPR036895">
    <property type="entry name" value="Uracil-DNA_glycosylase-like_sf"/>
</dbReference>
<evidence type="ECO:0000256" key="1">
    <source>
        <dbReference type="ARBA" id="ARBA00022485"/>
    </source>
</evidence>
<evidence type="ECO:0000256" key="4">
    <source>
        <dbReference type="ARBA" id="ARBA00022801"/>
    </source>
</evidence>
<dbReference type="InterPro" id="IPR005122">
    <property type="entry name" value="Uracil-DNA_glycosylase-like"/>
</dbReference>
<evidence type="ECO:0000313" key="11">
    <source>
        <dbReference type="Proteomes" id="UP001424459"/>
    </source>
</evidence>
<keyword evidence="4" id="KW-0378">Hydrolase</keyword>
<keyword evidence="2" id="KW-0479">Metal-binding</keyword>
<keyword evidence="11" id="KW-1185">Reference proteome</keyword>
<evidence type="ECO:0000256" key="2">
    <source>
        <dbReference type="ARBA" id="ARBA00022723"/>
    </source>
</evidence>
<evidence type="ECO:0000256" key="5">
    <source>
        <dbReference type="ARBA" id="ARBA00023004"/>
    </source>
</evidence>
<dbReference type="Proteomes" id="UP001424459">
    <property type="component" value="Unassembled WGS sequence"/>
</dbReference>
<organism evidence="10 11">
    <name type="scientific">Sphingomonas rosea</name>
    <dbReference type="NCBI Taxonomy" id="335605"/>
    <lineage>
        <taxon>Bacteria</taxon>
        <taxon>Pseudomonadati</taxon>
        <taxon>Pseudomonadota</taxon>
        <taxon>Alphaproteobacteria</taxon>
        <taxon>Sphingomonadales</taxon>
        <taxon>Sphingomonadaceae</taxon>
        <taxon>Sphingomonas</taxon>
    </lineage>
</organism>
<name>A0ABP7UAD9_9SPHN</name>
<accession>A0ABP7UAD9</accession>
<keyword evidence="3" id="KW-0227">DNA damage</keyword>
<dbReference type="Gene3D" id="3.40.470.10">
    <property type="entry name" value="Uracil-DNA glycosylase-like domain"/>
    <property type="match status" value="1"/>
</dbReference>
<dbReference type="EMBL" id="BAABBR010000001">
    <property type="protein sequence ID" value="GAA4038904.1"/>
    <property type="molecule type" value="Genomic_DNA"/>
</dbReference>
<keyword evidence="5" id="KW-0408">Iron</keyword>
<reference evidence="11" key="1">
    <citation type="journal article" date="2019" name="Int. J. Syst. Evol. Microbiol.">
        <title>The Global Catalogue of Microorganisms (GCM) 10K type strain sequencing project: providing services to taxonomists for standard genome sequencing and annotation.</title>
        <authorList>
            <consortium name="The Broad Institute Genomics Platform"/>
            <consortium name="The Broad Institute Genome Sequencing Center for Infectious Disease"/>
            <person name="Wu L."/>
            <person name="Ma J."/>
        </authorList>
    </citation>
    <scope>NUCLEOTIDE SEQUENCE [LARGE SCALE GENOMIC DNA]</scope>
    <source>
        <strain evidence="11">JCM 17564</strain>
    </source>
</reference>
<dbReference type="PANTHER" id="PTHR33693">
    <property type="entry name" value="TYPE-5 URACIL-DNA GLYCOSYLASE"/>
    <property type="match status" value="1"/>
</dbReference>
<protein>
    <submittedName>
        <fullName evidence="10">Uracil-DNA glycosylase</fullName>
    </submittedName>
</protein>
<evidence type="ECO:0000256" key="8">
    <source>
        <dbReference type="SAM" id="MobiDB-lite"/>
    </source>
</evidence>
<comment type="caution">
    <text evidence="10">The sequence shown here is derived from an EMBL/GenBank/DDBJ whole genome shotgun (WGS) entry which is preliminary data.</text>
</comment>
<evidence type="ECO:0000259" key="9">
    <source>
        <dbReference type="Pfam" id="PF03167"/>
    </source>
</evidence>
<evidence type="ECO:0000256" key="6">
    <source>
        <dbReference type="ARBA" id="ARBA00023014"/>
    </source>
</evidence>
<keyword evidence="6" id="KW-0411">Iron-sulfur</keyword>
<feature type="domain" description="Uracil-DNA glycosylase-like" evidence="9">
    <location>
        <begin position="102"/>
        <end position="243"/>
    </location>
</feature>
<evidence type="ECO:0000313" key="10">
    <source>
        <dbReference type="EMBL" id="GAA4038904.1"/>
    </source>
</evidence>